<keyword evidence="3" id="KW-1185">Reference proteome</keyword>
<protein>
    <submittedName>
        <fullName evidence="2">Uncharacterized protein</fullName>
    </submittedName>
</protein>
<evidence type="ECO:0000313" key="3">
    <source>
        <dbReference type="Proteomes" id="UP001202328"/>
    </source>
</evidence>
<evidence type="ECO:0000313" key="2">
    <source>
        <dbReference type="EMBL" id="KAI3922908.1"/>
    </source>
</evidence>
<dbReference type="Proteomes" id="UP001202328">
    <property type="component" value="Unassembled WGS sequence"/>
</dbReference>
<evidence type="ECO:0000256" key="1">
    <source>
        <dbReference type="SAM" id="MobiDB-lite"/>
    </source>
</evidence>
<sequence>MPVKIDRLSYRRERDYNYGRSRYDSNSDIGGKRDDKWTRRDSSDHVRDKKSLSRERDQCPHRRCKRSRSSGHDDRQRSRSPQVCTRGRSHQDNYGKDRHNKSEGRRNRDDRQSHEHSSITPTATVEVKGLSKQTTEENIHQILVTSTNFEL</sequence>
<gene>
    <name evidence="2" type="ORF">MKW98_007039</name>
</gene>
<feature type="compositionally biased region" description="Basic and acidic residues" evidence="1">
    <location>
        <begin position="1"/>
        <end position="60"/>
    </location>
</feature>
<comment type="caution">
    <text evidence="2">The sequence shown here is derived from an EMBL/GenBank/DDBJ whole genome shotgun (WGS) entry which is preliminary data.</text>
</comment>
<dbReference type="EMBL" id="JAJJMB010008592">
    <property type="protein sequence ID" value="KAI3922908.1"/>
    <property type="molecule type" value="Genomic_DNA"/>
</dbReference>
<proteinExistence type="predicted"/>
<name>A0AAD4SUG2_9MAGN</name>
<organism evidence="2 3">
    <name type="scientific">Papaver atlanticum</name>
    <dbReference type="NCBI Taxonomy" id="357466"/>
    <lineage>
        <taxon>Eukaryota</taxon>
        <taxon>Viridiplantae</taxon>
        <taxon>Streptophyta</taxon>
        <taxon>Embryophyta</taxon>
        <taxon>Tracheophyta</taxon>
        <taxon>Spermatophyta</taxon>
        <taxon>Magnoliopsida</taxon>
        <taxon>Ranunculales</taxon>
        <taxon>Papaveraceae</taxon>
        <taxon>Papaveroideae</taxon>
        <taxon>Papaver</taxon>
    </lineage>
</organism>
<reference evidence="2" key="1">
    <citation type="submission" date="2022-04" db="EMBL/GenBank/DDBJ databases">
        <title>A functionally conserved STORR gene fusion in Papaver species that diverged 16.8 million years ago.</title>
        <authorList>
            <person name="Catania T."/>
        </authorList>
    </citation>
    <scope>NUCLEOTIDE SEQUENCE</scope>
    <source>
        <strain evidence="2">S-188037</strain>
    </source>
</reference>
<dbReference type="AlphaFoldDB" id="A0AAD4SUG2"/>
<feature type="compositionally biased region" description="Basic and acidic residues" evidence="1">
    <location>
        <begin position="89"/>
        <end position="117"/>
    </location>
</feature>
<feature type="region of interest" description="Disordered" evidence="1">
    <location>
        <begin position="1"/>
        <end position="134"/>
    </location>
</feature>
<accession>A0AAD4SUG2</accession>